<feature type="region of interest" description="Disordered" evidence="9">
    <location>
        <begin position="1130"/>
        <end position="1236"/>
    </location>
</feature>
<dbReference type="SMART" id="SM00573">
    <property type="entry name" value="HSA"/>
    <property type="match status" value="1"/>
</dbReference>
<keyword evidence="13" id="KW-1185">Reference proteome</keyword>
<feature type="region of interest" description="Disordered" evidence="9">
    <location>
        <begin position="1089"/>
        <end position="1110"/>
    </location>
</feature>
<feature type="compositionally biased region" description="Basic and acidic residues" evidence="9">
    <location>
        <begin position="332"/>
        <end position="371"/>
    </location>
</feature>
<feature type="compositionally biased region" description="Acidic residues" evidence="9">
    <location>
        <begin position="390"/>
        <end position="400"/>
    </location>
</feature>
<feature type="compositionally biased region" description="Low complexity" evidence="9">
    <location>
        <begin position="1089"/>
        <end position="1099"/>
    </location>
</feature>
<dbReference type="GO" id="GO:0035267">
    <property type="term" value="C:NuA4 histone acetyltransferase complex"/>
    <property type="evidence" value="ECO:0007669"/>
    <property type="project" value="UniProtKB-ARBA"/>
</dbReference>
<feature type="compositionally biased region" description="Acidic residues" evidence="9">
    <location>
        <begin position="477"/>
        <end position="487"/>
    </location>
</feature>
<dbReference type="PROSITE" id="PS50090">
    <property type="entry name" value="MYB_LIKE"/>
    <property type="match status" value="1"/>
</dbReference>
<feature type="compositionally biased region" description="Low complexity" evidence="9">
    <location>
        <begin position="1345"/>
        <end position="1367"/>
    </location>
</feature>
<feature type="compositionally biased region" description="Polar residues" evidence="9">
    <location>
        <begin position="495"/>
        <end position="509"/>
    </location>
</feature>
<keyword evidence="6" id="KW-0539">Nucleus</keyword>
<protein>
    <recommendedName>
        <fullName evidence="8">Vacuolar import and degradation protein 21</fullName>
    </recommendedName>
</protein>
<dbReference type="Gene3D" id="1.10.10.60">
    <property type="entry name" value="Homeodomain-like"/>
    <property type="match status" value="1"/>
</dbReference>
<dbReference type="SUPFAM" id="SSF46689">
    <property type="entry name" value="Homeodomain-like"/>
    <property type="match status" value="1"/>
</dbReference>
<dbReference type="EMBL" id="KZ613960">
    <property type="protein sequence ID" value="PMD32139.1"/>
    <property type="molecule type" value="Genomic_DNA"/>
</dbReference>
<feature type="domain" description="Myb-like" evidence="10">
    <location>
        <begin position="993"/>
        <end position="1053"/>
    </location>
</feature>
<dbReference type="PANTHER" id="PTHR46459">
    <property type="entry name" value="E1A-BINDING PROTEIN P400-RELATED"/>
    <property type="match status" value="1"/>
</dbReference>
<comment type="function">
    <text evidence="7">Component of the NuA4 histone acetyltransferase complex which is involved in transcriptional activation of selected genes principally by acetylation of nucleosomal histone H4 and H2A. The NuA4 complex is also involved in DNA repair.</text>
</comment>
<feature type="compositionally biased region" description="Acidic residues" evidence="9">
    <location>
        <begin position="443"/>
        <end position="462"/>
    </location>
</feature>
<evidence type="ECO:0000256" key="5">
    <source>
        <dbReference type="ARBA" id="ARBA00023204"/>
    </source>
</evidence>
<feature type="region of interest" description="Disordered" evidence="9">
    <location>
        <begin position="1462"/>
        <end position="1509"/>
    </location>
</feature>
<feature type="compositionally biased region" description="Low complexity" evidence="9">
    <location>
        <begin position="524"/>
        <end position="549"/>
    </location>
</feature>
<dbReference type="InterPro" id="IPR001005">
    <property type="entry name" value="SANT/Myb"/>
</dbReference>
<dbReference type="OrthoDB" id="5364245at2759"/>
<feature type="compositionally biased region" description="Polar residues" evidence="9">
    <location>
        <begin position="586"/>
        <end position="595"/>
    </location>
</feature>
<accession>A0A2J6R0Y6</accession>
<feature type="compositionally biased region" description="Basic and acidic residues" evidence="9">
    <location>
        <begin position="101"/>
        <end position="123"/>
    </location>
</feature>
<feature type="compositionally biased region" description="Basic and acidic residues" evidence="9">
    <location>
        <begin position="264"/>
        <end position="287"/>
    </location>
</feature>
<feature type="compositionally biased region" description="Basic and acidic residues" evidence="9">
    <location>
        <begin position="465"/>
        <end position="476"/>
    </location>
</feature>
<proteinExistence type="inferred from homology"/>
<dbReference type="GO" id="GO:0005634">
    <property type="term" value="C:nucleus"/>
    <property type="evidence" value="ECO:0007669"/>
    <property type="project" value="UniProtKB-SubCell"/>
</dbReference>
<dbReference type="GO" id="GO:0003682">
    <property type="term" value="F:chromatin binding"/>
    <property type="evidence" value="ECO:0007669"/>
    <property type="project" value="TreeGrafter"/>
</dbReference>
<feature type="region of interest" description="Disordered" evidence="9">
    <location>
        <begin position="925"/>
        <end position="952"/>
    </location>
</feature>
<dbReference type="CDD" id="cd00167">
    <property type="entry name" value="SANT"/>
    <property type="match status" value="1"/>
</dbReference>
<dbReference type="SMART" id="SM00717">
    <property type="entry name" value="SANT"/>
    <property type="match status" value="1"/>
</dbReference>
<evidence type="ECO:0000256" key="3">
    <source>
        <dbReference type="ARBA" id="ARBA00022763"/>
    </source>
</evidence>
<feature type="region of interest" description="Disordered" evidence="9">
    <location>
        <begin position="799"/>
        <end position="824"/>
    </location>
</feature>
<feature type="compositionally biased region" description="Low complexity" evidence="9">
    <location>
        <begin position="1462"/>
        <end position="1486"/>
    </location>
</feature>
<feature type="compositionally biased region" description="Basic and acidic residues" evidence="9">
    <location>
        <begin position="420"/>
        <end position="442"/>
    </location>
</feature>
<dbReference type="STRING" id="1149755.A0A2J6R0Y6"/>
<feature type="region of interest" description="Disordered" evidence="9">
    <location>
        <begin position="262"/>
        <end position="665"/>
    </location>
</feature>
<keyword evidence="3" id="KW-0227">DNA damage</keyword>
<evidence type="ECO:0000256" key="4">
    <source>
        <dbReference type="ARBA" id="ARBA00022853"/>
    </source>
</evidence>
<evidence type="ECO:0000256" key="2">
    <source>
        <dbReference type="ARBA" id="ARBA00008913"/>
    </source>
</evidence>
<gene>
    <name evidence="12" type="ORF">L207DRAFT_518977</name>
</gene>
<dbReference type="GO" id="GO:0006325">
    <property type="term" value="P:chromatin organization"/>
    <property type="evidence" value="ECO:0007669"/>
    <property type="project" value="UniProtKB-KW"/>
</dbReference>
<evidence type="ECO:0000313" key="12">
    <source>
        <dbReference type="EMBL" id="PMD32139.1"/>
    </source>
</evidence>
<dbReference type="InterPro" id="IPR009057">
    <property type="entry name" value="Homeodomain-like_sf"/>
</dbReference>
<dbReference type="PROSITE" id="PS51204">
    <property type="entry name" value="HSA"/>
    <property type="match status" value="1"/>
</dbReference>
<evidence type="ECO:0000256" key="6">
    <source>
        <dbReference type="ARBA" id="ARBA00023242"/>
    </source>
</evidence>
<feature type="domain" description="HSA" evidence="11">
    <location>
        <begin position="731"/>
        <end position="817"/>
    </location>
</feature>
<feature type="compositionally biased region" description="Polar residues" evidence="9">
    <location>
        <begin position="1202"/>
        <end position="1211"/>
    </location>
</feature>
<comment type="subcellular location">
    <subcellularLocation>
        <location evidence="1">Nucleus</location>
    </subcellularLocation>
</comment>
<evidence type="ECO:0000256" key="1">
    <source>
        <dbReference type="ARBA" id="ARBA00004123"/>
    </source>
</evidence>
<feature type="compositionally biased region" description="Polar residues" evidence="9">
    <location>
        <begin position="129"/>
        <end position="147"/>
    </location>
</feature>
<dbReference type="Pfam" id="PF07529">
    <property type="entry name" value="HSA"/>
    <property type="match status" value="1"/>
</dbReference>
<evidence type="ECO:0000256" key="8">
    <source>
        <dbReference type="ARBA" id="ARBA00029670"/>
    </source>
</evidence>
<dbReference type="PANTHER" id="PTHR46459:SF1">
    <property type="entry name" value="E1A-BINDING PROTEIN P400"/>
    <property type="match status" value="1"/>
</dbReference>
<keyword evidence="4" id="KW-0156">Chromatin regulator</keyword>
<feature type="compositionally biased region" description="Basic and acidic residues" evidence="9">
    <location>
        <begin position="1172"/>
        <end position="1197"/>
    </location>
</feature>
<evidence type="ECO:0000259" key="10">
    <source>
        <dbReference type="PROSITE" id="PS50090"/>
    </source>
</evidence>
<feature type="compositionally biased region" description="Basic and acidic residues" evidence="9">
    <location>
        <begin position="625"/>
        <end position="635"/>
    </location>
</feature>
<dbReference type="GO" id="GO:0006281">
    <property type="term" value="P:DNA repair"/>
    <property type="evidence" value="ECO:0007669"/>
    <property type="project" value="UniProtKB-KW"/>
</dbReference>
<feature type="region of interest" description="Disordered" evidence="9">
    <location>
        <begin position="1345"/>
        <end position="1379"/>
    </location>
</feature>
<name>A0A2J6R0Y6_HYAVF</name>
<comment type="similarity">
    <text evidence="2">Belongs to the EAF1 family.</text>
</comment>
<feature type="region of interest" description="Disordered" evidence="9">
    <location>
        <begin position="82"/>
        <end position="147"/>
    </location>
</feature>
<feature type="compositionally biased region" description="Acidic residues" evidence="9">
    <location>
        <begin position="929"/>
        <end position="938"/>
    </location>
</feature>
<evidence type="ECO:0000256" key="7">
    <source>
        <dbReference type="ARBA" id="ARBA00025178"/>
    </source>
</evidence>
<reference evidence="12 13" key="1">
    <citation type="submission" date="2016-04" db="EMBL/GenBank/DDBJ databases">
        <title>A degradative enzymes factory behind the ericoid mycorrhizal symbiosis.</title>
        <authorList>
            <consortium name="DOE Joint Genome Institute"/>
            <person name="Martino E."/>
            <person name="Morin E."/>
            <person name="Grelet G."/>
            <person name="Kuo A."/>
            <person name="Kohler A."/>
            <person name="Daghino S."/>
            <person name="Barry K."/>
            <person name="Choi C."/>
            <person name="Cichocki N."/>
            <person name="Clum A."/>
            <person name="Copeland A."/>
            <person name="Hainaut M."/>
            <person name="Haridas S."/>
            <person name="Labutti K."/>
            <person name="Lindquist E."/>
            <person name="Lipzen A."/>
            <person name="Khouja H.-R."/>
            <person name="Murat C."/>
            <person name="Ohm R."/>
            <person name="Olson A."/>
            <person name="Spatafora J."/>
            <person name="Veneault-Fourrey C."/>
            <person name="Henrissat B."/>
            <person name="Grigoriev I."/>
            <person name="Martin F."/>
            <person name="Perotto S."/>
        </authorList>
    </citation>
    <scope>NUCLEOTIDE SEQUENCE [LARGE SCALE GENOMIC DNA]</scope>
    <source>
        <strain evidence="12 13">F</strain>
    </source>
</reference>
<dbReference type="Proteomes" id="UP000235786">
    <property type="component" value="Unassembled WGS sequence"/>
</dbReference>
<evidence type="ECO:0000313" key="13">
    <source>
        <dbReference type="Proteomes" id="UP000235786"/>
    </source>
</evidence>
<sequence>MSEVGAADRSRLLRSKRAELSGIVTSRKRKLREFFAVCDNDGPIPQLNLSNVDAPPANAAEAHFLEVTDILQDRLFDESNLPTRRQLRSETSKQRSPIRKASPDVRPTDASRKAAKVQRDGSRSRKSRATTPSARSDGGKSTTAEQNGTVAHAVQATPMSRSASKGSQTDLPAESAAVLDEIVEETFENATQPGPSMADEIVHAKDLESDRIRTVLESRPNSPGVDSRQALPISAEDAANLPGPIVEGLGSHDGQHKAVTAHLPPKEVQEQHLREADKAREQREDQAHLSINLPRDGSRIAEALSSPGSTIDAHSATTPAMHEASTDTSPDNESRYDAERTEHHEEEPRTPPELRPSPEKVAEKAEHDRILEAQMEIARNEILKSSPGAIDEDQEMEEEPAPVVEGRQNIDDSQPGAETRMNDEDKMTDRLTKEAGEVVHDTAEDDDEVVGVPTSEEEDTPEAEAPAKEPEVREPEVPDSEAEDETPPADAMDVDTTTVKDSFESSTGLDSRPATSPPAPEPAAEPAESVKPASEAQAASVTPAASTPRRTPPTPAPPTLERMTTRVASGAMRHKSVSEILGETPKPNTSSSSERSTAKEDSQTATSQTASRSATPQSPGTRIRSLAEKAKERSKLSTVIFPGRPPKPAQQRAVAASGPKPSESSKEDYFMPLFLADPKRGVPPLDALLASAHKTITTANAYVPIHENQTAKVLKRIYNLQSSNKWSLRQPKRAPEPIRPTSHWDVLLQEAKWMRTDFREERKWKMTVARNLAYACAEWVECSPEDRKLLQVNAVPPKPAADVEMGEESNQDQPTPDLVTSEEFDSPMDDLDEEPRLDLMETVSPAAIFGLQDDDVVFGLRRSPTTDKLLNELPMYGAPLQVPQSDLPTSDLDPDRMWRREALPLSKYVEGKMVLKFEGPPKKKSRFDYEEEDDDEEQVVFGEPGGQKNRILPPEKTDVALFNPEHKHIRERIHNSHQFRPPSEFPMPLQSFYEHRAPSQWTWSEDDDLKGLVREFSYNWSLISNILQPKSLYTSGAERRTPWECFERWIHLEGLPADMVKTHYFRAYTTRIESANRIVMAQAQLQAQQPNANGQLQPQARRRPTTSIRVERRRNQKHLTLVDAMRKLAKKRETNAQKQQHAQGMAAMRKANEQPQQAVNRNGVGHTPQDFSRMKAEREDAMRERLAEMQRRQEANRRLQRTAAQNPQQAGLPNGVPQQRAAGALAPNGTPVATGQNLTVPGQARPPRPMPPQMPGQPMPNGLRVPQPIINGVPQAPMQGQMPLPNPALDVGLVTRAHQISQHQQAILRQQQGQIPGQSPQMHNSPPRMNGMPAPGFPMPNGMMPPFNPNVSGASSSSPGGHVPSPGQAGSPRMGHNPLQYPNGVSHVQILEHQIKTKFPQATQEQVTRMISEQLAKSVHQQQQRQGIAQSAMNAAAGGAAMNGMGQAGQATPQLYAQMLRQQQENQQKAQQQAAAQAANAVANSGNGTGNAGQGHAHRGSSGSVQSGK</sequence>
<dbReference type="Pfam" id="PF13921">
    <property type="entry name" value="Myb_DNA-bind_6"/>
    <property type="match status" value="1"/>
</dbReference>
<evidence type="ECO:0000259" key="11">
    <source>
        <dbReference type="PROSITE" id="PS51204"/>
    </source>
</evidence>
<keyword evidence="5" id="KW-0234">DNA repair</keyword>
<organism evidence="12 13">
    <name type="scientific">Hyaloscypha variabilis (strain UAMH 11265 / GT02V1 / F)</name>
    <name type="common">Meliniomyces variabilis</name>
    <dbReference type="NCBI Taxonomy" id="1149755"/>
    <lineage>
        <taxon>Eukaryota</taxon>
        <taxon>Fungi</taxon>
        <taxon>Dikarya</taxon>
        <taxon>Ascomycota</taxon>
        <taxon>Pezizomycotina</taxon>
        <taxon>Leotiomycetes</taxon>
        <taxon>Helotiales</taxon>
        <taxon>Hyaloscyphaceae</taxon>
        <taxon>Hyaloscypha</taxon>
        <taxon>Hyaloscypha variabilis</taxon>
    </lineage>
</organism>
<evidence type="ECO:0000256" key="9">
    <source>
        <dbReference type="SAM" id="MobiDB-lite"/>
    </source>
</evidence>
<dbReference type="InterPro" id="IPR014012">
    <property type="entry name" value="HSA_dom"/>
</dbReference>
<feature type="compositionally biased region" description="Low complexity" evidence="9">
    <location>
        <begin position="603"/>
        <end position="618"/>
    </location>
</feature>